<dbReference type="Gene3D" id="3.30.1370.10">
    <property type="entry name" value="K Homology domain, type 1"/>
    <property type="match status" value="1"/>
</dbReference>
<evidence type="ECO:0000313" key="4">
    <source>
        <dbReference type="Proteomes" id="UP001164929"/>
    </source>
</evidence>
<dbReference type="Proteomes" id="UP001164929">
    <property type="component" value="Chromosome 8"/>
</dbReference>
<dbReference type="InterPro" id="IPR004088">
    <property type="entry name" value="KH_dom_type_1"/>
</dbReference>
<organism evidence="3 4">
    <name type="scientific">Populus alba x Populus x berolinensis</name>
    <dbReference type="NCBI Taxonomy" id="444605"/>
    <lineage>
        <taxon>Eukaryota</taxon>
        <taxon>Viridiplantae</taxon>
        <taxon>Streptophyta</taxon>
        <taxon>Embryophyta</taxon>
        <taxon>Tracheophyta</taxon>
        <taxon>Spermatophyta</taxon>
        <taxon>Magnoliopsida</taxon>
        <taxon>eudicotyledons</taxon>
        <taxon>Gunneridae</taxon>
        <taxon>Pentapetalae</taxon>
        <taxon>rosids</taxon>
        <taxon>fabids</taxon>
        <taxon>Malpighiales</taxon>
        <taxon>Salicaceae</taxon>
        <taxon>Saliceae</taxon>
        <taxon>Populus</taxon>
    </lineage>
</organism>
<accession>A0AAD6QC19</accession>
<comment type="caution">
    <text evidence="3">The sequence shown here is derived from an EMBL/GenBank/DDBJ whole genome shotgun (WGS) entry which is preliminary data.</text>
</comment>
<evidence type="ECO:0000313" key="3">
    <source>
        <dbReference type="EMBL" id="KAJ6986766.1"/>
    </source>
</evidence>
<keyword evidence="1" id="KW-0694">RNA-binding</keyword>
<dbReference type="EMBL" id="JAQIZT010000008">
    <property type="protein sequence ID" value="KAJ6986766.1"/>
    <property type="molecule type" value="Genomic_DNA"/>
</dbReference>
<proteinExistence type="predicted"/>
<reference evidence="3" key="1">
    <citation type="journal article" date="2023" name="Mol. Ecol. Resour.">
        <title>Chromosome-level genome assembly of a triploid poplar Populus alba 'Berolinensis'.</title>
        <authorList>
            <person name="Chen S."/>
            <person name="Yu Y."/>
            <person name="Wang X."/>
            <person name="Wang S."/>
            <person name="Zhang T."/>
            <person name="Zhou Y."/>
            <person name="He R."/>
            <person name="Meng N."/>
            <person name="Wang Y."/>
            <person name="Liu W."/>
            <person name="Liu Z."/>
            <person name="Liu J."/>
            <person name="Guo Q."/>
            <person name="Huang H."/>
            <person name="Sederoff R.R."/>
            <person name="Wang G."/>
            <person name="Qu G."/>
            <person name="Chen S."/>
        </authorList>
    </citation>
    <scope>NUCLEOTIDE SEQUENCE</scope>
    <source>
        <strain evidence="3">SC-2020</strain>
    </source>
</reference>
<dbReference type="Pfam" id="PF00013">
    <property type="entry name" value="KH_1"/>
    <property type="match status" value="1"/>
</dbReference>
<dbReference type="GO" id="GO:0003723">
    <property type="term" value="F:RNA binding"/>
    <property type="evidence" value="ECO:0007669"/>
    <property type="project" value="UniProtKB-UniRule"/>
</dbReference>
<feature type="domain" description="K Homology" evidence="2">
    <location>
        <begin position="23"/>
        <end position="59"/>
    </location>
</feature>
<keyword evidence="4" id="KW-1185">Reference proteome</keyword>
<gene>
    <name evidence="3" type="ORF">NC653_020104</name>
</gene>
<dbReference type="PROSITE" id="PS50084">
    <property type="entry name" value="KH_TYPE_1"/>
    <property type="match status" value="1"/>
</dbReference>
<dbReference type="SUPFAM" id="SSF54791">
    <property type="entry name" value="Eukaryotic type KH-domain (KH-domain type I)"/>
    <property type="match status" value="1"/>
</dbReference>
<protein>
    <recommendedName>
        <fullName evidence="2">K Homology domain-containing protein</fullName>
    </recommendedName>
</protein>
<dbReference type="InterPro" id="IPR036612">
    <property type="entry name" value="KH_dom_type_1_sf"/>
</dbReference>
<evidence type="ECO:0000259" key="2">
    <source>
        <dbReference type="Pfam" id="PF00013"/>
    </source>
</evidence>
<name>A0AAD6QC19_9ROSI</name>
<evidence type="ECO:0000256" key="1">
    <source>
        <dbReference type="PROSITE-ProRule" id="PRU00117"/>
    </source>
</evidence>
<sequence length="74" mass="7839">MLSSIIKEHVASDVFQEDSTNSVTIGVADEYIGLVVGRGGRNIMEIIPNSGARIKISDRGGFMSGTNEGHGKAF</sequence>
<dbReference type="AlphaFoldDB" id="A0AAD6QC19"/>